<evidence type="ECO:0000313" key="2">
    <source>
        <dbReference type="EMBL" id="WAH39319.1"/>
    </source>
</evidence>
<name>A0ABY6Z8Y4_9BACL</name>
<dbReference type="HAMAP" id="MF_00800">
    <property type="entry name" value="UPF0340"/>
    <property type="match status" value="1"/>
</dbReference>
<sequence>MEDLQAAANLGPGQILIVGASSSEVMGKRIGTSTSMAVGRLIVDTVLSCAQPLGFAVAFQCCEHLNRSIVVERSVATHHGLQQVSAVPVPGAGGAVAAAAYFAFTDPVLVETITADAGIDIGDTFIGMHLKRVAVPLRGRVREIGQAHVTMARTRPPLIGGSRAVYDVAEARERLKGQ</sequence>
<dbReference type="InterPro" id="IPR028345">
    <property type="entry name" value="Antibiotic_NAT-like"/>
</dbReference>
<dbReference type="Gene3D" id="3.40.50.10360">
    <property type="entry name" value="Hypothetical protein TT1679"/>
    <property type="match status" value="1"/>
</dbReference>
<dbReference type="InterPro" id="IPR006340">
    <property type="entry name" value="DUF436"/>
</dbReference>
<protein>
    <recommendedName>
        <fullName evidence="1">UPF0340 protein NZD86_22345</fullName>
    </recommendedName>
</protein>
<dbReference type="PIRSF" id="PIRSF007510">
    <property type="entry name" value="UCP007510"/>
    <property type="match status" value="1"/>
</dbReference>
<comment type="similarity">
    <text evidence="1">Belongs to the UPF0340 family.</text>
</comment>
<accession>A0ABY6Z8Y4</accession>
<dbReference type="Pfam" id="PF04260">
    <property type="entry name" value="DUF436"/>
    <property type="match status" value="1"/>
</dbReference>
<dbReference type="NCBIfam" id="TIGR01440">
    <property type="entry name" value="TIGR01440 family protein"/>
    <property type="match status" value="1"/>
</dbReference>
<evidence type="ECO:0000256" key="1">
    <source>
        <dbReference type="HAMAP-Rule" id="MF_00800"/>
    </source>
</evidence>
<keyword evidence="3" id="KW-1185">Reference proteome</keyword>
<organism evidence="2 3">
    <name type="scientific">Alicyclobacillus dauci</name>
    <dbReference type="NCBI Taxonomy" id="1475485"/>
    <lineage>
        <taxon>Bacteria</taxon>
        <taxon>Bacillati</taxon>
        <taxon>Bacillota</taxon>
        <taxon>Bacilli</taxon>
        <taxon>Bacillales</taxon>
        <taxon>Alicyclobacillaceae</taxon>
        <taxon>Alicyclobacillus</taxon>
    </lineage>
</organism>
<evidence type="ECO:0000313" key="3">
    <source>
        <dbReference type="Proteomes" id="UP001164803"/>
    </source>
</evidence>
<reference evidence="2" key="1">
    <citation type="submission" date="2022-08" db="EMBL/GenBank/DDBJ databases">
        <title>Alicyclobacillus dauci DSM2870, complete genome.</title>
        <authorList>
            <person name="Wang Q."/>
            <person name="Cai R."/>
            <person name="Wang Z."/>
        </authorList>
    </citation>
    <scope>NUCLEOTIDE SEQUENCE</scope>
    <source>
        <strain evidence="2">DSM 28700</strain>
    </source>
</reference>
<dbReference type="Proteomes" id="UP001164803">
    <property type="component" value="Chromosome"/>
</dbReference>
<dbReference type="SUPFAM" id="SSF110710">
    <property type="entry name" value="TTHA0583/YokD-like"/>
    <property type="match status" value="1"/>
</dbReference>
<gene>
    <name evidence="2" type="ORF">NZD86_22345</name>
</gene>
<proteinExistence type="inferred from homology"/>
<dbReference type="EMBL" id="CP104064">
    <property type="protein sequence ID" value="WAH39319.1"/>
    <property type="molecule type" value="Genomic_DNA"/>
</dbReference>